<feature type="compositionally biased region" description="Polar residues" evidence="1">
    <location>
        <begin position="516"/>
        <end position="530"/>
    </location>
</feature>
<feature type="compositionally biased region" description="Basic and acidic residues" evidence="1">
    <location>
        <begin position="495"/>
        <end position="505"/>
    </location>
</feature>
<dbReference type="OrthoDB" id="10602613at2759"/>
<feature type="compositionally biased region" description="Low complexity" evidence="1">
    <location>
        <begin position="402"/>
        <end position="415"/>
    </location>
</feature>
<feature type="region of interest" description="Disordered" evidence="1">
    <location>
        <begin position="1152"/>
        <end position="1172"/>
    </location>
</feature>
<feature type="region of interest" description="Disordered" evidence="1">
    <location>
        <begin position="845"/>
        <end position="886"/>
    </location>
</feature>
<feature type="region of interest" description="Disordered" evidence="1">
    <location>
        <begin position="345"/>
        <end position="448"/>
    </location>
</feature>
<feature type="compositionally biased region" description="Low complexity" evidence="1">
    <location>
        <begin position="862"/>
        <end position="877"/>
    </location>
</feature>
<feature type="region of interest" description="Disordered" evidence="1">
    <location>
        <begin position="490"/>
        <end position="632"/>
    </location>
</feature>
<reference evidence="2 3" key="1">
    <citation type="journal article" date="2007" name="Nature">
        <title>Evolution of genes and genomes on the Drosophila phylogeny.</title>
        <authorList>
            <consortium name="Drosophila 12 Genomes Consortium"/>
            <person name="Clark A.G."/>
            <person name="Eisen M.B."/>
            <person name="Smith D.R."/>
            <person name="Bergman C.M."/>
            <person name="Oliver B."/>
            <person name="Markow T.A."/>
            <person name="Kaufman T.C."/>
            <person name="Kellis M."/>
            <person name="Gelbart W."/>
            <person name="Iyer V.N."/>
            <person name="Pollard D.A."/>
            <person name="Sackton T.B."/>
            <person name="Larracuente A.M."/>
            <person name="Singh N.D."/>
            <person name="Abad J.P."/>
            <person name="Abt D.N."/>
            <person name="Adryan B."/>
            <person name="Aguade M."/>
            <person name="Akashi H."/>
            <person name="Anderson W.W."/>
            <person name="Aquadro C.F."/>
            <person name="Ardell D.H."/>
            <person name="Arguello R."/>
            <person name="Artieri C.G."/>
            <person name="Barbash D.A."/>
            <person name="Barker D."/>
            <person name="Barsanti P."/>
            <person name="Batterham P."/>
            <person name="Batzoglou S."/>
            <person name="Begun D."/>
            <person name="Bhutkar A."/>
            <person name="Blanco E."/>
            <person name="Bosak S.A."/>
            <person name="Bradley R.K."/>
            <person name="Brand A.D."/>
            <person name="Brent M.R."/>
            <person name="Brooks A.N."/>
            <person name="Brown R.H."/>
            <person name="Butlin R.K."/>
            <person name="Caggese C."/>
            <person name="Calvi B.R."/>
            <person name="Bernardo de Carvalho A."/>
            <person name="Caspi A."/>
            <person name="Castrezana S."/>
            <person name="Celniker S.E."/>
            <person name="Chang J.L."/>
            <person name="Chapple C."/>
            <person name="Chatterji S."/>
            <person name="Chinwalla A."/>
            <person name="Civetta A."/>
            <person name="Clifton S.W."/>
            <person name="Comeron J.M."/>
            <person name="Costello J.C."/>
            <person name="Coyne J.A."/>
            <person name="Daub J."/>
            <person name="David R.G."/>
            <person name="Delcher A.L."/>
            <person name="Delehaunty K."/>
            <person name="Do C.B."/>
            <person name="Ebling H."/>
            <person name="Edwards K."/>
            <person name="Eickbush T."/>
            <person name="Evans J.D."/>
            <person name="Filipski A."/>
            <person name="Findeiss S."/>
            <person name="Freyhult E."/>
            <person name="Fulton L."/>
            <person name="Fulton R."/>
            <person name="Garcia A.C."/>
            <person name="Gardiner A."/>
            <person name="Garfield D.A."/>
            <person name="Garvin B.E."/>
            <person name="Gibson G."/>
            <person name="Gilbert D."/>
            <person name="Gnerre S."/>
            <person name="Godfrey J."/>
            <person name="Good R."/>
            <person name="Gotea V."/>
            <person name="Gravely B."/>
            <person name="Greenberg A.J."/>
            <person name="Griffiths-Jones S."/>
            <person name="Gross S."/>
            <person name="Guigo R."/>
            <person name="Gustafson E.A."/>
            <person name="Haerty W."/>
            <person name="Hahn M.W."/>
            <person name="Halligan D.L."/>
            <person name="Halpern A.L."/>
            <person name="Halter G.M."/>
            <person name="Han M.V."/>
            <person name="Heger A."/>
            <person name="Hillier L."/>
            <person name="Hinrichs A.S."/>
            <person name="Holmes I."/>
            <person name="Hoskins R.A."/>
            <person name="Hubisz M.J."/>
            <person name="Hultmark D."/>
            <person name="Huntley M.A."/>
            <person name="Jaffe D.B."/>
            <person name="Jagadeeshan S."/>
            <person name="Jeck W.R."/>
            <person name="Johnson J."/>
            <person name="Jones C.D."/>
            <person name="Jordan W.C."/>
            <person name="Karpen G.H."/>
            <person name="Kataoka E."/>
            <person name="Keightley P.D."/>
            <person name="Kheradpour P."/>
            <person name="Kirkness E.F."/>
            <person name="Koerich L.B."/>
            <person name="Kristiansen K."/>
            <person name="Kudrna D."/>
            <person name="Kulathinal R.J."/>
            <person name="Kumar S."/>
            <person name="Kwok R."/>
            <person name="Lander E."/>
            <person name="Langley C.H."/>
            <person name="Lapoint R."/>
            <person name="Lazzaro B.P."/>
            <person name="Lee S.J."/>
            <person name="Levesque L."/>
            <person name="Li R."/>
            <person name="Lin C.F."/>
            <person name="Lin M.F."/>
            <person name="Lindblad-Toh K."/>
            <person name="Llopart A."/>
            <person name="Long M."/>
            <person name="Low L."/>
            <person name="Lozovsky E."/>
            <person name="Lu J."/>
            <person name="Luo M."/>
            <person name="Machado C.A."/>
            <person name="Makalowski W."/>
            <person name="Marzo M."/>
            <person name="Matsuda M."/>
            <person name="Matzkin L."/>
            <person name="McAllister B."/>
            <person name="McBride C.S."/>
            <person name="McKernan B."/>
            <person name="McKernan K."/>
            <person name="Mendez-Lago M."/>
            <person name="Minx P."/>
            <person name="Mollenhauer M.U."/>
            <person name="Montooth K."/>
            <person name="Mount S.M."/>
            <person name="Mu X."/>
            <person name="Myers E."/>
            <person name="Negre B."/>
            <person name="Newfeld S."/>
            <person name="Nielsen R."/>
            <person name="Noor M.A."/>
            <person name="O'Grady P."/>
            <person name="Pachter L."/>
            <person name="Papaceit M."/>
            <person name="Parisi M.J."/>
            <person name="Parisi M."/>
            <person name="Parts L."/>
            <person name="Pedersen J.S."/>
            <person name="Pesole G."/>
            <person name="Phillippy A.M."/>
            <person name="Ponting C.P."/>
            <person name="Pop M."/>
            <person name="Porcelli D."/>
            <person name="Powell J.R."/>
            <person name="Prohaska S."/>
            <person name="Pruitt K."/>
            <person name="Puig M."/>
            <person name="Quesneville H."/>
            <person name="Ram K.R."/>
            <person name="Rand D."/>
            <person name="Rasmussen M.D."/>
            <person name="Reed L.K."/>
            <person name="Reenan R."/>
            <person name="Reily A."/>
            <person name="Remington K.A."/>
            <person name="Rieger T.T."/>
            <person name="Ritchie M.G."/>
            <person name="Robin C."/>
            <person name="Rogers Y.H."/>
            <person name="Rohde C."/>
            <person name="Rozas J."/>
            <person name="Rubenfield M.J."/>
            <person name="Ruiz A."/>
            <person name="Russo S."/>
            <person name="Salzberg S.L."/>
            <person name="Sanchez-Gracia A."/>
            <person name="Saranga D.J."/>
            <person name="Sato H."/>
            <person name="Schaeffer S.W."/>
            <person name="Schatz M.C."/>
            <person name="Schlenke T."/>
            <person name="Schwartz R."/>
            <person name="Segarra C."/>
            <person name="Singh R.S."/>
            <person name="Sirot L."/>
            <person name="Sirota M."/>
            <person name="Sisneros N.B."/>
            <person name="Smith C.D."/>
            <person name="Smith T.F."/>
            <person name="Spieth J."/>
            <person name="Stage D.E."/>
            <person name="Stark A."/>
            <person name="Stephan W."/>
            <person name="Strausberg R.L."/>
            <person name="Strempel S."/>
            <person name="Sturgill D."/>
            <person name="Sutton G."/>
            <person name="Sutton G.G."/>
            <person name="Tao W."/>
            <person name="Teichmann S."/>
            <person name="Tobari Y.N."/>
            <person name="Tomimura Y."/>
            <person name="Tsolas J.M."/>
            <person name="Valente V.L."/>
            <person name="Venter E."/>
            <person name="Venter J.C."/>
            <person name="Vicario S."/>
            <person name="Vieira F.G."/>
            <person name="Vilella A.J."/>
            <person name="Villasante A."/>
            <person name="Walenz B."/>
            <person name="Wang J."/>
            <person name="Wasserman M."/>
            <person name="Watts T."/>
            <person name="Wilson D."/>
            <person name="Wilson R.K."/>
            <person name="Wing R.A."/>
            <person name="Wolfner M.F."/>
            <person name="Wong A."/>
            <person name="Wong G.K."/>
            <person name="Wu C.I."/>
            <person name="Wu G."/>
            <person name="Yamamoto D."/>
            <person name="Yang H.P."/>
            <person name="Yang S.P."/>
            <person name="Yorke J.A."/>
            <person name="Yoshida K."/>
            <person name="Zdobnov E."/>
            <person name="Zhang P."/>
            <person name="Zhang Y."/>
            <person name="Zimin A.V."/>
            <person name="Baldwin J."/>
            <person name="Abdouelleil A."/>
            <person name="Abdulkadir J."/>
            <person name="Abebe A."/>
            <person name="Abera B."/>
            <person name="Abreu J."/>
            <person name="Acer S.C."/>
            <person name="Aftuck L."/>
            <person name="Alexander A."/>
            <person name="An P."/>
            <person name="Anderson E."/>
            <person name="Anderson S."/>
            <person name="Arachi H."/>
            <person name="Azer M."/>
            <person name="Bachantsang P."/>
            <person name="Barry A."/>
            <person name="Bayul T."/>
            <person name="Berlin A."/>
            <person name="Bessette D."/>
            <person name="Bloom T."/>
            <person name="Blye J."/>
            <person name="Boguslavskiy L."/>
            <person name="Bonnet C."/>
            <person name="Boukhgalter B."/>
            <person name="Bourzgui I."/>
            <person name="Brown A."/>
            <person name="Cahill P."/>
            <person name="Channer S."/>
            <person name="Cheshatsang Y."/>
            <person name="Chuda L."/>
            <person name="Citroen M."/>
            <person name="Collymore A."/>
            <person name="Cooke P."/>
            <person name="Costello M."/>
            <person name="D'Aco K."/>
            <person name="Daza R."/>
            <person name="De Haan G."/>
            <person name="DeGray S."/>
            <person name="DeMaso C."/>
            <person name="Dhargay N."/>
            <person name="Dooley K."/>
            <person name="Dooley E."/>
            <person name="Doricent M."/>
            <person name="Dorje P."/>
            <person name="Dorjee K."/>
            <person name="Dupes A."/>
            <person name="Elong R."/>
            <person name="Falk J."/>
            <person name="Farina A."/>
            <person name="Faro S."/>
            <person name="Ferguson D."/>
            <person name="Fisher S."/>
            <person name="Foley C.D."/>
            <person name="Franke A."/>
            <person name="Friedrich D."/>
            <person name="Gadbois L."/>
            <person name="Gearin G."/>
            <person name="Gearin C.R."/>
            <person name="Giannoukos G."/>
            <person name="Goode T."/>
            <person name="Graham J."/>
            <person name="Grandbois E."/>
            <person name="Grewal S."/>
            <person name="Gyaltsen K."/>
            <person name="Hafez N."/>
            <person name="Hagos B."/>
            <person name="Hall J."/>
            <person name="Henson C."/>
            <person name="Hollinger A."/>
            <person name="Honan T."/>
            <person name="Huard M.D."/>
            <person name="Hughes L."/>
            <person name="Hurhula B."/>
            <person name="Husby M.E."/>
            <person name="Kamat A."/>
            <person name="Kanga B."/>
            <person name="Kashin S."/>
            <person name="Khazanovich D."/>
            <person name="Kisner P."/>
            <person name="Lance K."/>
            <person name="Lara M."/>
            <person name="Lee W."/>
            <person name="Lennon N."/>
            <person name="Letendre F."/>
            <person name="LeVine R."/>
            <person name="Lipovsky A."/>
            <person name="Liu X."/>
            <person name="Liu J."/>
            <person name="Liu S."/>
            <person name="Lokyitsang T."/>
            <person name="Lokyitsang Y."/>
            <person name="Lubonja R."/>
            <person name="Lui A."/>
            <person name="MacDonald P."/>
            <person name="Magnisalis V."/>
            <person name="Maru K."/>
            <person name="Matthews C."/>
            <person name="McCusker W."/>
            <person name="McDonough S."/>
            <person name="Mehta T."/>
            <person name="Meldrim J."/>
            <person name="Meneus L."/>
            <person name="Mihai O."/>
            <person name="Mihalev A."/>
            <person name="Mihova T."/>
            <person name="Mittelman R."/>
            <person name="Mlenga V."/>
            <person name="Montmayeur A."/>
            <person name="Mulrain L."/>
            <person name="Navidi A."/>
            <person name="Naylor J."/>
            <person name="Negash T."/>
            <person name="Nguyen T."/>
            <person name="Nguyen N."/>
            <person name="Nicol R."/>
            <person name="Norbu C."/>
            <person name="Norbu N."/>
            <person name="Novod N."/>
            <person name="O'Neill B."/>
            <person name="Osman S."/>
            <person name="Markiewicz E."/>
            <person name="Oyono O.L."/>
            <person name="Patti C."/>
            <person name="Phunkhang P."/>
            <person name="Pierre F."/>
            <person name="Priest M."/>
            <person name="Raghuraman S."/>
            <person name="Rege F."/>
            <person name="Reyes R."/>
            <person name="Rise C."/>
            <person name="Rogov P."/>
            <person name="Ross K."/>
            <person name="Ryan E."/>
            <person name="Settipalli S."/>
            <person name="Shea T."/>
            <person name="Sherpa N."/>
            <person name="Shi L."/>
            <person name="Shih D."/>
            <person name="Sparrow T."/>
            <person name="Spaulding J."/>
            <person name="Stalker J."/>
            <person name="Stange-Thomann N."/>
            <person name="Stavropoulos S."/>
            <person name="Stone C."/>
            <person name="Strader C."/>
            <person name="Tesfaye S."/>
            <person name="Thomson T."/>
            <person name="Thoulutsang Y."/>
            <person name="Thoulutsang D."/>
            <person name="Topham K."/>
            <person name="Topping I."/>
            <person name="Tsamla T."/>
            <person name="Vassiliev H."/>
            <person name="Vo A."/>
            <person name="Wangchuk T."/>
            <person name="Wangdi T."/>
            <person name="Weiand M."/>
            <person name="Wilkinson J."/>
            <person name="Wilson A."/>
            <person name="Yadav S."/>
            <person name="Young G."/>
            <person name="Yu Q."/>
            <person name="Zembek L."/>
            <person name="Zhong D."/>
            <person name="Zimmer A."/>
            <person name="Zwirko Z."/>
            <person name="Jaffe D.B."/>
            <person name="Alvarez P."/>
            <person name="Brockman W."/>
            <person name="Butler J."/>
            <person name="Chin C."/>
            <person name="Gnerre S."/>
            <person name="Grabherr M."/>
            <person name="Kleber M."/>
            <person name="Mauceli E."/>
            <person name="MacCallum I."/>
        </authorList>
    </citation>
    <scope>NUCLEOTIDE SEQUENCE [LARGE SCALE GENOMIC DNA]</scope>
    <source>
        <strain evidence="3">Tucson 15081-1352.22</strain>
    </source>
</reference>
<keyword evidence="3" id="KW-1185">Reference proteome</keyword>
<feature type="region of interest" description="Disordered" evidence="1">
    <location>
        <begin position="972"/>
        <end position="1127"/>
    </location>
</feature>
<feature type="compositionally biased region" description="Polar residues" evidence="1">
    <location>
        <begin position="388"/>
        <end position="401"/>
    </location>
</feature>
<feature type="compositionally biased region" description="Polar residues" evidence="1">
    <location>
        <begin position="1064"/>
        <end position="1085"/>
    </location>
</feature>
<feature type="compositionally biased region" description="Polar residues" evidence="1">
    <location>
        <begin position="437"/>
        <end position="448"/>
    </location>
</feature>
<protein>
    <submittedName>
        <fullName evidence="2">Uncharacterized protein</fullName>
    </submittedName>
</protein>
<organism evidence="2 3">
    <name type="scientific">Drosophila mojavensis</name>
    <name type="common">Fruit fly</name>
    <dbReference type="NCBI Taxonomy" id="7230"/>
    <lineage>
        <taxon>Eukaryota</taxon>
        <taxon>Metazoa</taxon>
        <taxon>Ecdysozoa</taxon>
        <taxon>Arthropoda</taxon>
        <taxon>Hexapoda</taxon>
        <taxon>Insecta</taxon>
        <taxon>Pterygota</taxon>
        <taxon>Neoptera</taxon>
        <taxon>Endopterygota</taxon>
        <taxon>Diptera</taxon>
        <taxon>Brachycera</taxon>
        <taxon>Muscomorpha</taxon>
        <taxon>Ephydroidea</taxon>
        <taxon>Drosophilidae</taxon>
        <taxon>Drosophila</taxon>
    </lineage>
</organism>
<evidence type="ECO:0000313" key="2">
    <source>
        <dbReference type="EMBL" id="EDW09127.2"/>
    </source>
</evidence>
<dbReference type="HOGENOM" id="CLU_261858_0_0_1"/>
<feature type="compositionally biased region" description="Polar residues" evidence="1">
    <location>
        <begin position="359"/>
        <end position="373"/>
    </location>
</feature>
<feature type="compositionally biased region" description="Basic and acidic residues" evidence="1">
    <location>
        <begin position="421"/>
        <end position="435"/>
    </location>
</feature>
<sequence length="1308" mass="149105">MVKTTMAKSLICANDLHKDPDEDPTDSKRLQEQYSGLCQKTHTTIYQKPCSEESTESHQNYDWQLSQKLPNISCQEENQIPLQSQAPKLSEETYKEIDQETNSDLFVKLSEERYQQSFHNLYPKLSEESYHEVSKDAYTELSKEPYQELSPAKYRKLYPEKFSHVAASNEKYPKLCKEEYVKPWADQHEKSYQELSEKSNSEMYQQLSEVDYPGQSPKLCMEEYRNPYPNQHQNPYQEFFDESTPEEYPKGYQDISEGSYQQLYQEQYLLYNEESTLELPPSQSLESLSRQKYPQLAEESNHQIPELSHQSFSRLQGSNHLKNCSINFYQETRLTRVVINSRRKKKFPPVRKSAGMGYLQTNNTSKRPEGTNQVERRKARASPCGKCSSPQTCERNSNYSRSPANAQCPSAAAPQPCRPPTDVRFRDPSPNDHRSRPSQGPRSIPRNETNWEAYDVEPNQAQHTAKTPNSLDTAGRPNTVRMCCEACNNSSPQRTIDKPKREKPPPKPFCKLCSSPKPNANRNEAASQNLHEPKQPPPVTPRKCHCDKGCVTDPPPPPQQSPRQFDRLYPNSEPADYSGYSNSYGAAPSKGPNQQSPRQLDRVYPNSEPADYSGYSNSYGAAPSKGPNHNYHEATHGNLQLCPRCETLYEPRSTRAESNQSEYESYLGLVPCPSCNDCTLTAPVNELEPNESCDYTEYVIKKRNTVVSPTSDVACMNPSCSKAKRKKPKIDYNVYGYRPCEAPQGTEQSFCIDDSKVDYMELQSGSGRFFKNPITVSSCNCNMQKRIVPEKREEKKRRKSAIPWCEYTGGRAQDMNDRREPSPGLPPLNNNACCTNFVPAQYFQENSSTPKRNHRFSSGLAPRSSSNTQRSRSQPPSNSFTPIMPESSLHLAKRRFKLPKRRVSGCGLSMKNRRFFPFKLYSNLMPSHQSIFTLKSYRMPIAKPCTLPVSTKALRLSECLCHKCKQRCRGGKLTANTNSSYSTRTTKVTRPRPETQTAANRYSQASGSRPNRTQSTAIKREKVSIQTQTPSHSKHSRSSRFRDQFSQAAIRAKPRPDLPARYQLHSQNQNNSKSTSRAATRNASVSGREKTEQTPRRQQQQQQQIRVAEKPQNRTNGTTEPRQEQSLEIGQALEPKRWQDQEAEVRIVQYQMDSKKKSSKQTPRPPQVPDDPVQVVPQVHMQSHGSTGCMGTNLHHFYRGSFLSIRPTLPSENTQVATRQRHSLLHVAESILRPDMMQFPQPRGSSFVVPNKWQGFANLNSFIGATAIVELETMNARRTGNKNGGWLRAWRKLLPNWLSHSKIKTTSA</sequence>
<evidence type="ECO:0000313" key="3">
    <source>
        <dbReference type="Proteomes" id="UP000009192"/>
    </source>
</evidence>
<dbReference type="KEGG" id="dmo:Dmoj_GI20352"/>
<feature type="compositionally biased region" description="Polar residues" evidence="1">
    <location>
        <begin position="1113"/>
        <end position="1127"/>
    </location>
</feature>
<feature type="compositionally biased region" description="Polar residues" evidence="1">
    <location>
        <begin position="974"/>
        <end position="1017"/>
    </location>
</feature>
<evidence type="ECO:0000256" key="1">
    <source>
        <dbReference type="SAM" id="MobiDB-lite"/>
    </source>
</evidence>
<dbReference type="InParanoid" id="B4KPL7"/>
<dbReference type="Proteomes" id="UP000009192">
    <property type="component" value="Unassembled WGS sequence"/>
</dbReference>
<accession>B4KPL7</accession>
<name>B4KPL7_DROMO</name>
<proteinExistence type="predicted"/>
<gene>
    <name evidence="2" type="primary">Dmoj\GI20352</name>
    <name evidence="2" type="ORF">Dmoj_GI20352</name>
</gene>
<dbReference type="EMBL" id="CH933808">
    <property type="protein sequence ID" value="EDW09127.2"/>
    <property type="molecule type" value="Genomic_DNA"/>
</dbReference>